<evidence type="ECO:0000313" key="2">
    <source>
        <dbReference type="Proteomes" id="UP000005512"/>
    </source>
</evidence>
<reference evidence="1" key="1">
    <citation type="submission" date="2009-12" db="EMBL/GenBank/DDBJ databases">
        <authorList>
            <person name="Weinstock G."/>
            <person name="Sodergren E."/>
            <person name="Clifton S."/>
            <person name="Fulton L."/>
            <person name="Fulton B."/>
            <person name="Courtney L."/>
            <person name="Fronick C."/>
            <person name="Harrison M."/>
            <person name="Strong C."/>
            <person name="Farmer C."/>
            <person name="Delahaunty K."/>
            <person name="Markovic C."/>
            <person name="Hall O."/>
            <person name="Minx P."/>
            <person name="Tomlinson C."/>
            <person name="Mitreva M."/>
            <person name="Nelson J."/>
            <person name="Hou S."/>
            <person name="Wollam A."/>
            <person name="Pepin K.H."/>
            <person name="Johnson M."/>
            <person name="Bhonagiri V."/>
            <person name="Nash W.E."/>
            <person name="Warren W."/>
            <person name="Chinwalla A."/>
            <person name="Mardis E.R."/>
            <person name="Wilson R.K."/>
        </authorList>
    </citation>
    <scope>NUCLEOTIDE SEQUENCE [LARGE SCALE GENOMIC DNA]</scope>
    <source>
        <strain evidence="1">DSM 4541</strain>
    </source>
</reference>
<keyword evidence="2" id="KW-1185">Reference proteome</keyword>
<name>D1NZZ3_9GAMM</name>
<dbReference type="Proteomes" id="UP000005512">
    <property type="component" value="Unassembled WGS sequence"/>
</dbReference>
<dbReference type="HOGENOM" id="CLU_3102604_0_0_6"/>
<proteinExistence type="predicted"/>
<dbReference type="EMBL" id="ABXV02000013">
    <property type="protein sequence ID" value="EFB73409.1"/>
    <property type="molecule type" value="Genomic_DNA"/>
</dbReference>
<organism evidence="1 2">
    <name type="scientific">Providencia rustigianii DSM 4541</name>
    <dbReference type="NCBI Taxonomy" id="500637"/>
    <lineage>
        <taxon>Bacteria</taxon>
        <taxon>Pseudomonadati</taxon>
        <taxon>Pseudomonadota</taxon>
        <taxon>Gammaproteobacteria</taxon>
        <taxon>Enterobacterales</taxon>
        <taxon>Morganellaceae</taxon>
        <taxon>Providencia</taxon>
    </lineage>
</organism>
<sequence length="51" mass="6100">MVWVWFTNSNYPLTDNLKAVNNVFERQRFGAAFFIAINYCYKSPYFLNLLV</sequence>
<gene>
    <name evidence="1" type="ORF">PROVRUST_05502</name>
</gene>
<protein>
    <submittedName>
        <fullName evidence="1">Uncharacterized protein</fullName>
    </submittedName>
</protein>
<evidence type="ECO:0000313" key="1">
    <source>
        <dbReference type="EMBL" id="EFB73409.1"/>
    </source>
</evidence>
<comment type="caution">
    <text evidence="1">The sequence shown here is derived from an EMBL/GenBank/DDBJ whole genome shotgun (WGS) entry which is preliminary data.</text>
</comment>
<accession>D1NZZ3</accession>
<dbReference type="AlphaFoldDB" id="D1NZZ3"/>
<dbReference type="STRING" id="500637.PROVRUST_05502"/>